<evidence type="ECO:0008006" key="2">
    <source>
        <dbReference type="Google" id="ProtNLM"/>
    </source>
</evidence>
<sequence>MANLNDVEKTVYEVILRETEINGGVMQRKLKEIEELKSIKPRQLQHIVKRLIKMKLVRRLKVPNNGRTSYLLQAVAVLEKPVESKEAFTIKLSIDDIIEIPCLTCKYITICGTSRLHSSSKCNLLTKYLISKTFKSFDSTNQRNKH</sequence>
<gene>
    <name evidence="1" type="ORF">ENO26_02045</name>
</gene>
<reference evidence="1" key="1">
    <citation type="journal article" date="2020" name="mSystems">
        <title>Genome- and Community-Level Interaction Insights into Carbon Utilization and Element Cycling Functions of Hydrothermarchaeota in Hydrothermal Sediment.</title>
        <authorList>
            <person name="Zhou Z."/>
            <person name="Liu Y."/>
            <person name="Xu W."/>
            <person name="Pan J."/>
            <person name="Luo Z.H."/>
            <person name="Li M."/>
        </authorList>
    </citation>
    <scope>NUCLEOTIDE SEQUENCE [LARGE SCALE GENOMIC DNA]</scope>
    <source>
        <strain evidence="1">SpSt-125</strain>
    </source>
</reference>
<organism evidence="1">
    <name type="scientific">Ignisphaera aggregans</name>
    <dbReference type="NCBI Taxonomy" id="334771"/>
    <lineage>
        <taxon>Archaea</taxon>
        <taxon>Thermoproteota</taxon>
        <taxon>Thermoprotei</taxon>
        <taxon>Desulfurococcales</taxon>
        <taxon>Desulfurococcaceae</taxon>
        <taxon>Ignisphaera</taxon>
    </lineage>
</organism>
<comment type="caution">
    <text evidence="1">The sequence shown here is derived from an EMBL/GenBank/DDBJ whole genome shotgun (WGS) entry which is preliminary data.</text>
</comment>
<accession>A0A7J2U263</accession>
<proteinExistence type="predicted"/>
<protein>
    <recommendedName>
        <fullName evidence="2">B-block binding subunit of TFIIIC domain-containing protein</fullName>
    </recommendedName>
</protein>
<dbReference type="AlphaFoldDB" id="A0A7J2U263"/>
<evidence type="ECO:0000313" key="1">
    <source>
        <dbReference type="EMBL" id="HEM66343.1"/>
    </source>
</evidence>
<name>A0A7J2U263_9CREN</name>
<dbReference type="EMBL" id="DSEU01000008">
    <property type="protein sequence ID" value="HEM66343.1"/>
    <property type="molecule type" value="Genomic_DNA"/>
</dbReference>